<dbReference type="EMBL" id="JBJQOH010000008">
    <property type="protein sequence ID" value="KAL3676673.1"/>
    <property type="molecule type" value="Genomic_DNA"/>
</dbReference>
<proteinExistence type="predicted"/>
<comment type="caution">
    <text evidence="2">The sequence shown here is derived from an EMBL/GenBank/DDBJ whole genome shotgun (WGS) entry which is preliminary data.</text>
</comment>
<evidence type="ECO:0000313" key="2">
    <source>
        <dbReference type="EMBL" id="KAL3676673.1"/>
    </source>
</evidence>
<feature type="region of interest" description="Disordered" evidence="1">
    <location>
        <begin position="171"/>
        <end position="194"/>
    </location>
</feature>
<accession>A0ABD3GCK4</accession>
<reference evidence="2 3" key="1">
    <citation type="submission" date="2024-09" db="EMBL/GenBank/DDBJ databases">
        <title>Chromosome-scale assembly of Riccia sorocarpa.</title>
        <authorList>
            <person name="Paukszto L."/>
        </authorList>
    </citation>
    <scope>NUCLEOTIDE SEQUENCE [LARGE SCALE GENOMIC DNA]</scope>
    <source>
        <strain evidence="2">LP-2024</strain>
        <tissue evidence="2">Aerial parts of the thallus</tissue>
    </source>
</reference>
<sequence length="264" mass="29006">MLNCSLAPTLERESFHTLGLPFAIRLDDKRVQGTIQVENPAQAIYVKVCGTCQRNSFDHSVGDSSADKAFCIPCGVVRLLVKVIEVDCLITSNEGVEITVKADGRCVKQLFQKTKEELLQLKGIPLQLFLNSVKLQATFHLNFGHLMKIVLPTSKQDSPMRNSTAIIPITPEKPTKRERATVGATDEDDNRKQKQKMAVFYAGVNAGSDGPYLRPEIPALRDLHLVGAQENLPKKPEEPGVVSEPAEPSVPRQKANRSTGGKPK</sequence>
<keyword evidence="3" id="KW-1185">Reference proteome</keyword>
<name>A0ABD3GCK4_9MARC</name>
<gene>
    <name evidence="2" type="ORF">R1sor_026621</name>
</gene>
<evidence type="ECO:0000313" key="3">
    <source>
        <dbReference type="Proteomes" id="UP001633002"/>
    </source>
</evidence>
<dbReference type="Proteomes" id="UP001633002">
    <property type="component" value="Unassembled WGS sequence"/>
</dbReference>
<evidence type="ECO:0000256" key="1">
    <source>
        <dbReference type="SAM" id="MobiDB-lite"/>
    </source>
</evidence>
<dbReference type="AlphaFoldDB" id="A0ABD3GCK4"/>
<feature type="region of interest" description="Disordered" evidence="1">
    <location>
        <begin position="228"/>
        <end position="264"/>
    </location>
</feature>
<protein>
    <submittedName>
        <fullName evidence="2">Uncharacterized protein</fullName>
    </submittedName>
</protein>
<organism evidence="2 3">
    <name type="scientific">Riccia sorocarpa</name>
    <dbReference type="NCBI Taxonomy" id="122646"/>
    <lineage>
        <taxon>Eukaryota</taxon>
        <taxon>Viridiplantae</taxon>
        <taxon>Streptophyta</taxon>
        <taxon>Embryophyta</taxon>
        <taxon>Marchantiophyta</taxon>
        <taxon>Marchantiopsida</taxon>
        <taxon>Marchantiidae</taxon>
        <taxon>Marchantiales</taxon>
        <taxon>Ricciaceae</taxon>
        <taxon>Riccia</taxon>
    </lineage>
</organism>